<dbReference type="OrthoDB" id="2692at2157"/>
<dbReference type="PANTHER" id="PTHR41252">
    <property type="entry name" value="BLR2505 PROTEIN"/>
    <property type="match status" value="1"/>
</dbReference>
<evidence type="ECO:0000259" key="1">
    <source>
        <dbReference type="Pfam" id="PF12680"/>
    </source>
</evidence>
<dbReference type="SUPFAM" id="SSF54427">
    <property type="entry name" value="NTF2-like"/>
    <property type="match status" value="1"/>
</dbReference>
<name>F9CWC8_9ARCH</name>
<dbReference type="GO" id="GO:0016853">
    <property type="term" value="F:isomerase activity"/>
    <property type="evidence" value="ECO:0007669"/>
    <property type="project" value="UniProtKB-KW"/>
</dbReference>
<keyword evidence="2" id="KW-0413">Isomerase</keyword>
<feature type="domain" description="SnoaL-like" evidence="1">
    <location>
        <begin position="8"/>
        <end position="111"/>
    </location>
</feature>
<organism evidence="2 3">
    <name type="scientific">Nitrosarchaeum koreense MY1</name>
    <dbReference type="NCBI Taxonomy" id="1001994"/>
    <lineage>
        <taxon>Archaea</taxon>
        <taxon>Nitrososphaerota</taxon>
        <taxon>Nitrososphaeria</taxon>
        <taxon>Nitrosopumilales</taxon>
        <taxon>Nitrosopumilaceae</taxon>
        <taxon>Nitrosarchaeum</taxon>
    </lineage>
</organism>
<evidence type="ECO:0000313" key="2">
    <source>
        <dbReference type="EMBL" id="EGP93580.1"/>
    </source>
</evidence>
<gene>
    <name evidence="2" type="ORF">MY1_0818</name>
</gene>
<keyword evidence="3" id="KW-1185">Reference proteome</keyword>
<dbReference type="EMBL" id="AFPU01000001">
    <property type="protein sequence ID" value="EGP93580.1"/>
    <property type="molecule type" value="Genomic_DNA"/>
</dbReference>
<sequence length="127" mass="14808">MSNIDLIKKFYDAFKNKDTEKYPLFCDEKIEWITMDGMPNGGRYVGLEAIFGDYFPGMLKNFSEFHAVTEQFLDAADNVIVIGRYQGISKKGNKFDIPFSHVYQIKDNKIMQFRQFTDTKKIHDSLV</sequence>
<evidence type="ECO:0000313" key="3">
    <source>
        <dbReference type="Proteomes" id="UP000004440"/>
    </source>
</evidence>
<dbReference type="AlphaFoldDB" id="F9CWC8"/>
<dbReference type="STRING" id="1001994.MY1_0818"/>
<dbReference type="InterPro" id="IPR037401">
    <property type="entry name" value="SnoaL-like"/>
</dbReference>
<dbReference type="Pfam" id="PF12680">
    <property type="entry name" value="SnoaL_2"/>
    <property type="match status" value="1"/>
</dbReference>
<dbReference type="Gene3D" id="3.10.450.50">
    <property type="match status" value="1"/>
</dbReference>
<dbReference type="InterPro" id="IPR032710">
    <property type="entry name" value="NTF2-like_dom_sf"/>
</dbReference>
<accession>F9CWC8</accession>
<proteinExistence type="predicted"/>
<protein>
    <submittedName>
        <fullName evidence="2">Ketosteroid isomerase-related protein-like protein</fullName>
    </submittedName>
</protein>
<dbReference type="PANTHER" id="PTHR41252:SF1">
    <property type="entry name" value="BLR2505 PROTEIN"/>
    <property type="match status" value="1"/>
</dbReference>
<reference evidence="2 3" key="1">
    <citation type="journal article" date="2011" name="J. Bacteriol.">
        <title>Genome Sequence of an Ammonia-Oxidizing Soil Archaeon, "Candidatus Nitrosoarchaeum koreensis" MY1.</title>
        <authorList>
            <person name="Kim B.K."/>
            <person name="Jung M.Y."/>
            <person name="Yu D.S."/>
            <person name="Park S.J."/>
            <person name="Oh T.K."/>
            <person name="Rhee S.K."/>
            <person name="Kim J.F."/>
        </authorList>
    </citation>
    <scope>NUCLEOTIDE SEQUENCE [LARGE SCALE GENOMIC DNA]</scope>
    <source>
        <strain evidence="2 3">MY1</strain>
    </source>
</reference>
<dbReference type="Proteomes" id="UP000004440">
    <property type="component" value="Unassembled WGS sequence"/>
</dbReference>
<comment type="caution">
    <text evidence="2">The sequence shown here is derived from an EMBL/GenBank/DDBJ whole genome shotgun (WGS) entry which is preliminary data.</text>
</comment>
<dbReference type="RefSeq" id="WP_007550372.1">
    <property type="nucleotide sequence ID" value="NZ_AFPU01000001.1"/>
</dbReference>